<feature type="chain" id="PRO_5040975937" description="DnaJ homolog subfamily C member 16" evidence="8">
    <location>
        <begin position="18"/>
        <end position="732"/>
    </location>
</feature>
<dbReference type="Gene3D" id="3.40.30.10">
    <property type="entry name" value="Glutaredoxin"/>
    <property type="match status" value="1"/>
</dbReference>
<dbReference type="InterPro" id="IPR036249">
    <property type="entry name" value="Thioredoxin-like_sf"/>
</dbReference>
<dbReference type="AlphaFoldDB" id="A0A9W7A3Q5"/>
<evidence type="ECO:0000256" key="7">
    <source>
        <dbReference type="SAM" id="MobiDB-lite"/>
    </source>
</evidence>
<proteinExistence type="predicted"/>
<dbReference type="PANTHER" id="PTHR44340:SF1">
    <property type="entry name" value="DNAJ HOMOLOG SUBFAMILY C MEMBER 10"/>
    <property type="match status" value="1"/>
</dbReference>
<sequence>MRIETLLLLICASPTTANDTVVELQSRIKSLEQQLSNCEIRSEEFSGRKRAREQAEREAKASVQSCDDFTTCETCSTTPGCGWCLGERACVPDEAWMCQGEEDHVGVKVGTATCPDAPDDPEPLLVKEPPKEPPVVAENTQPGTGICADEGSACKGQKICDCSSTFPATPHHCSCGPSQGDMQGCCNCKCGFCDEICGKSAAPKQEPRKDGEAGNVNKDKEASNLAREELLRVKLEIDLEAAKQEVDVDLEADGSVRGPWEEDIKKCENVKERAKDPSNGLDNPYETLKIKDAATTAEIRRAYRKMTLELHPDKHNKNLCGEEAQKAFTNLVNAHDLLSDPDRRAAFDMFGDGDTESFNTQWEYEEYGRKSSKNFYMGSRHITNIDEKLWKAMGEQGKKAKSNEHTRAHKIWIVEFYAPWCGGCQSFTPTFKTLAQKIAEHEPSEQDDWFGVDIEVGAINCEQNANLCQREFNIRKYPTIRLISPAHGTQHELERGDIDSMKGGAFEIAAEWLWLFSRARVEEIESKTDFEEIVMESESFHIVLFMDGETCGPCRSAKTNALRLSAGLMGSGADAVVSFVNCGRDSAVRSFCNEDVGIEGHGWAPHLIGYSAGDKEALGILFSGELLYNANEVPPHAALRMIESIVRLSSKIEEEEGGIAGGGGGVKGDYDEGEKEEEDQPPPPNFDEGGGRRRSSEFKGPKLNWNGPSARQALGGHQGGGGGHRSSPMLGH</sequence>
<evidence type="ECO:0000256" key="6">
    <source>
        <dbReference type="SAM" id="Coils"/>
    </source>
</evidence>
<evidence type="ECO:0000256" key="5">
    <source>
        <dbReference type="ARBA" id="ARBA00035043"/>
    </source>
</evidence>
<feature type="compositionally biased region" description="Basic and acidic residues" evidence="7">
    <location>
        <begin position="689"/>
        <end position="700"/>
    </location>
</feature>
<dbReference type="InterPro" id="IPR052460">
    <property type="entry name" value="ER_disulfide_reductase"/>
</dbReference>
<keyword evidence="3" id="KW-0072">Autophagy</keyword>
<dbReference type="PROSITE" id="PS50076">
    <property type="entry name" value="DNAJ_2"/>
    <property type="match status" value="1"/>
</dbReference>
<dbReference type="InterPro" id="IPR036869">
    <property type="entry name" value="J_dom_sf"/>
</dbReference>
<dbReference type="SMART" id="SM00271">
    <property type="entry name" value="DnaJ"/>
    <property type="match status" value="1"/>
</dbReference>
<dbReference type="SUPFAM" id="SSF46565">
    <property type="entry name" value="Chaperone J-domain"/>
    <property type="match status" value="1"/>
</dbReference>
<dbReference type="CDD" id="cd02961">
    <property type="entry name" value="PDI_a_family"/>
    <property type="match status" value="1"/>
</dbReference>
<evidence type="ECO:0000256" key="1">
    <source>
        <dbReference type="ARBA" id="ARBA00004163"/>
    </source>
</evidence>
<dbReference type="GO" id="GO:0051787">
    <property type="term" value="F:misfolded protein binding"/>
    <property type="evidence" value="ECO:0007669"/>
    <property type="project" value="TreeGrafter"/>
</dbReference>
<dbReference type="CDD" id="cd06257">
    <property type="entry name" value="DnaJ"/>
    <property type="match status" value="1"/>
</dbReference>
<evidence type="ECO:0000256" key="3">
    <source>
        <dbReference type="ARBA" id="ARBA00023006"/>
    </source>
</evidence>
<dbReference type="GO" id="GO:0036498">
    <property type="term" value="P:IRE1-mediated unfolded protein response"/>
    <property type="evidence" value="ECO:0007669"/>
    <property type="project" value="TreeGrafter"/>
</dbReference>
<evidence type="ECO:0000259" key="10">
    <source>
        <dbReference type="PROSITE" id="PS51352"/>
    </source>
</evidence>
<evidence type="ECO:0000259" key="9">
    <source>
        <dbReference type="PROSITE" id="PS50076"/>
    </source>
</evidence>
<feature type="domain" description="J" evidence="9">
    <location>
        <begin position="283"/>
        <end position="351"/>
    </location>
</feature>
<dbReference type="PROSITE" id="PS51352">
    <property type="entry name" value="THIOREDOXIN_2"/>
    <property type="match status" value="1"/>
</dbReference>
<dbReference type="Pfam" id="PF00226">
    <property type="entry name" value="DnaJ"/>
    <property type="match status" value="1"/>
</dbReference>
<keyword evidence="8" id="KW-0732">Signal</keyword>
<protein>
    <recommendedName>
        <fullName evidence="2">DnaJ homolog subfamily C member 16</fullName>
    </recommendedName>
    <alternativeName>
        <fullName evidence="5">Endoplasmic reticulum DNA J domain-containing protein 8</fullName>
    </alternativeName>
</protein>
<dbReference type="GO" id="GO:0005789">
    <property type="term" value="C:endoplasmic reticulum membrane"/>
    <property type="evidence" value="ECO:0007669"/>
    <property type="project" value="UniProtKB-SubCell"/>
</dbReference>
<gene>
    <name evidence="11" type="ORF">TrLO_g15999</name>
</gene>
<keyword evidence="12" id="KW-1185">Reference proteome</keyword>
<reference evidence="12" key="1">
    <citation type="journal article" date="2023" name="Commun. Biol.">
        <title>Genome analysis of Parmales, the sister group of diatoms, reveals the evolutionary specialization of diatoms from phago-mixotrophs to photoautotrophs.</title>
        <authorList>
            <person name="Ban H."/>
            <person name="Sato S."/>
            <person name="Yoshikawa S."/>
            <person name="Yamada K."/>
            <person name="Nakamura Y."/>
            <person name="Ichinomiya M."/>
            <person name="Sato N."/>
            <person name="Blanc-Mathieu R."/>
            <person name="Endo H."/>
            <person name="Kuwata A."/>
            <person name="Ogata H."/>
        </authorList>
    </citation>
    <scope>NUCLEOTIDE SEQUENCE [LARGE SCALE GENOMIC DNA]</scope>
    <source>
        <strain evidence="12">NIES 3700</strain>
    </source>
</reference>
<dbReference type="Proteomes" id="UP001165122">
    <property type="component" value="Unassembled WGS sequence"/>
</dbReference>
<dbReference type="Pfam" id="PF00085">
    <property type="entry name" value="Thioredoxin"/>
    <property type="match status" value="1"/>
</dbReference>
<evidence type="ECO:0000313" key="12">
    <source>
        <dbReference type="Proteomes" id="UP001165122"/>
    </source>
</evidence>
<comment type="subcellular location">
    <subcellularLocation>
        <location evidence="1">Endoplasmic reticulum membrane</location>
        <topology evidence="1">Single-pass type IV membrane protein</topology>
    </subcellularLocation>
</comment>
<dbReference type="GO" id="GO:0015035">
    <property type="term" value="F:protein-disulfide reductase activity"/>
    <property type="evidence" value="ECO:0007669"/>
    <property type="project" value="TreeGrafter"/>
</dbReference>
<feature type="signal peptide" evidence="8">
    <location>
        <begin position="1"/>
        <end position="17"/>
    </location>
</feature>
<feature type="compositionally biased region" description="Acidic residues" evidence="7">
    <location>
        <begin position="671"/>
        <end position="680"/>
    </location>
</feature>
<dbReference type="SUPFAM" id="SSF52833">
    <property type="entry name" value="Thioredoxin-like"/>
    <property type="match status" value="1"/>
</dbReference>
<comment type="function">
    <text evidence="4">Plays an important role in regulating the size of autophagosomes during the formation process.</text>
</comment>
<dbReference type="PRINTS" id="PR00625">
    <property type="entry name" value="JDOMAIN"/>
</dbReference>
<feature type="domain" description="Thioredoxin" evidence="10">
    <location>
        <begin position="338"/>
        <end position="526"/>
    </location>
</feature>
<dbReference type="GO" id="GO:0006914">
    <property type="term" value="P:autophagy"/>
    <property type="evidence" value="ECO:0007669"/>
    <property type="project" value="UniProtKB-KW"/>
</dbReference>
<dbReference type="InterPro" id="IPR018253">
    <property type="entry name" value="DnaJ_domain_CS"/>
</dbReference>
<evidence type="ECO:0000313" key="11">
    <source>
        <dbReference type="EMBL" id="GMH63526.1"/>
    </source>
</evidence>
<dbReference type="GO" id="GO:0005788">
    <property type="term" value="C:endoplasmic reticulum lumen"/>
    <property type="evidence" value="ECO:0007669"/>
    <property type="project" value="TreeGrafter"/>
</dbReference>
<accession>A0A9W7A3Q5</accession>
<feature type="compositionally biased region" description="Gly residues" evidence="7">
    <location>
        <begin position="658"/>
        <end position="667"/>
    </location>
</feature>
<dbReference type="PROSITE" id="PS00636">
    <property type="entry name" value="DNAJ_1"/>
    <property type="match status" value="1"/>
</dbReference>
<dbReference type="Gene3D" id="1.10.287.110">
    <property type="entry name" value="DnaJ domain"/>
    <property type="match status" value="1"/>
</dbReference>
<feature type="region of interest" description="Disordered" evidence="7">
    <location>
        <begin position="656"/>
        <end position="732"/>
    </location>
</feature>
<evidence type="ECO:0000256" key="8">
    <source>
        <dbReference type="SAM" id="SignalP"/>
    </source>
</evidence>
<dbReference type="OrthoDB" id="2121326at2759"/>
<dbReference type="GO" id="GO:0016671">
    <property type="term" value="F:oxidoreductase activity, acting on a sulfur group of donors, disulfide as acceptor"/>
    <property type="evidence" value="ECO:0007669"/>
    <property type="project" value="TreeGrafter"/>
</dbReference>
<name>A0A9W7A3Q5_9STRA</name>
<dbReference type="EMBL" id="BRXW01000532">
    <property type="protein sequence ID" value="GMH63526.1"/>
    <property type="molecule type" value="Genomic_DNA"/>
</dbReference>
<evidence type="ECO:0000256" key="2">
    <source>
        <dbReference type="ARBA" id="ARBA00020921"/>
    </source>
</evidence>
<dbReference type="InterPro" id="IPR013766">
    <property type="entry name" value="Thioredoxin_domain"/>
</dbReference>
<comment type="caution">
    <text evidence="11">The sequence shown here is derived from an EMBL/GenBank/DDBJ whole genome shotgun (WGS) entry which is preliminary data.</text>
</comment>
<feature type="coiled-coil region" evidence="6">
    <location>
        <begin position="21"/>
        <end position="48"/>
    </location>
</feature>
<dbReference type="InterPro" id="IPR001623">
    <property type="entry name" value="DnaJ_domain"/>
</dbReference>
<keyword evidence="6" id="KW-0175">Coiled coil</keyword>
<dbReference type="PANTHER" id="PTHR44340">
    <property type="entry name" value="DNAJ HOMOLOG SUBFAMILY C MEMBER 10"/>
    <property type="match status" value="1"/>
</dbReference>
<evidence type="ECO:0000256" key="4">
    <source>
        <dbReference type="ARBA" id="ARBA00035002"/>
    </source>
</evidence>
<organism evidence="11 12">
    <name type="scientific">Triparma laevis f. longispina</name>
    <dbReference type="NCBI Taxonomy" id="1714387"/>
    <lineage>
        <taxon>Eukaryota</taxon>
        <taxon>Sar</taxon>
        <taxon>Stramenopiles</taxon>
        <taxon>Ochrophyta</taxon>
        <taxon>Bolidophyceae</taxon>
        <taxon>Parmales</taxon>
        <taxon>Triparmaceae</taxon>
        <taxon>Triparma</taxon>
    </lineage>
</organism>